<name>L0R7U1_9BACT</name>
<dbReference type="PATRIC" id="fig|1121451.3.peg.260"/>
<proteinExistence type="predicted"/>
<dbReference type="STRING" id="1121451.DESAM_10284"/>
<accession>L0R7U1</accession>
<dbReference type="EMBL" id="FO203522">
    <property type="protein sequence ID" value="CCO22265.1"/>
    <property type="molecule type" value="Genomic_DNA"/>
</dbReference>
<protein>
    <submittedName>
        <fullName evidence="1">Uncharacterized protein</fullName>
    </submittedName>
</protein>
<dbReference type="RefSeq" id="WP_015334875.1">
    <property type="nucleotide sequence ID" value="NC_020055.1"/>
</dbReference>
<evidence type="ECO:0000313" key="1">
    <source>
        <dbReference type="EMBL" id="CCO22265.1"/>
    </source>
</evidence>
<keyword evidence="2" id="KW-1185">Reference proteome</keyword>
<reference evidence="1 2" key="1">
    <citation type="submission" date="2012-10" db="EMBL/GenBank/DDBJ databases">
        <authorList>
            <person name="Genoscope - CEA"/>
        </authorList>
    </citation>
    <scope>NUCLEOTIDE SEQUENCE [LARGE SCALE GENOMIC DNA]</scope>
    <source>
        <strain evidence="2">AM13 / DSM 14728</strain>
    </source>
</reference>
<sequence length="75" mass="8210">MQYSLIALLVLFVLAFLSGPLKKLESKIASSHEDESLTAYDIPADEVVDLETPTYLRKGIQLTSGKSGIPSPVRF</sequence>
<evidence type="ECO:0000313" key="2">
    <source>
        <dbReference type="Proteomes" id="UP000010808"/>
    </source>
</evidence>
<dbReference type="AlphaFoldDB" id="L0R7U1"/>
<organism evidence="1 2">
    <name type="scientific">Maridesulfovibrio hydrothermalis AM13 = DSM 14728</name>
    <dbReference type="NCBI Taxonomy" id="1121451"/>
    <lineage>
        <taxon>Bacteria</taxon>
        <taxon>Pseudomonadati</taxon>
        <taxon>Thermodesulfobacteriota</taxon>
        <taxon>Desulfovibrionia</taxon>
        <taxon>Desulfovibrionales</taxon>
        <taxon>Desulfovibrionaceae</taxon>
        <taxon>Maridesulfovibrio</taxon>
    </lineage>
</organism>
<dbReference type="HOGENOM" id="CLU_2665128_0_0_7"/>
<dbReference type="Proteomes" id="UP000010808">
    <property type="component" value="Chromosome"/>
</dbReference>
<gene>
    <name evidence="1" type="ORF">DESAM_10284</name>
</gene>
<dbReference type="KEGG" id="dhy:DESAM_10284"/>